<feature type="compositionally biased region" description="Basic and acidic residues" evidence="1">
    <location>
        <begin position="137"/>
        <end position="163"/>
    </location>
</feature>
<dbReference type="AlphaFoldDB" id="V2WL53"/>
<feature type="region of interest" description="Disordered" evidence="1">
    <location>
        <begin position="59"/>
        <end position="106"/>
    </location>
</feature>
<proteinExistence type="predicted"/>
<reference evidence="2 3" key="1">
    <citation type="journal article" date="2014" name="BMC Genomics">
        <title>Genome and secretome analysis of the hemibiotrophic fungal pathogen, Moniliophthora roreri, which causes frosty pod rot disease of cacao: mechanisms of the biotrophic and necrotrophic phases.</title>
        <authorList>
            <person name="Meinhardt L.W."/>
            <person name="Costa G.G.L."/>
            <person name="Thomazella D.P.T."/>
            <person name="Teixeira P.J.P.L."/>
            <person name="Carazzolle M.F."/>
            <person name="Schuster S.C."/>
            <person name="Carlson J.E."/>
            <person name="Guiltinan M.J."/>
            <person name="Mieczkowski P."/>
            <person name="Farmer A."/>
            <person name="Ramaraj T."/>
            <person name="Crozier J."/>
            <person name="Davis R.E."/>
            <person name="Shao J."/>
            <person name="Melnick R.L."/>
            <person name="Pereira G.A.G."/>
            <person name="Bailey B.A."/>
        </authorList>
    </citation>
    <scope>NUCLEOTIDE SEQUENCE [LARGE SCALE GENOMIC DNA]</scope>
    <source>
        <strain evidence="2 3">MCA 2997</strain>
    </source>
</reference>
<evidence type="ECO:0000313" key="2">
    <source>
        <dbReference type="EMBL" id="ESK82312.1"/>
    </source>
</evidence>
<dbReference type="HOGENOM" id="CLU_1315713_0_0_1"/>
<evidence type="ECO:0000313" key="3">
    <source>
        <dbReference type="Proteomes" id="UP000017559"/>
    </source>
</evidence>
<organism evidence="2 3">
    <name type="scientific">Moniliophthora roreri (strain MCA 2997)</name>
    <name type="common">Cocoa frosty pod rot fungus</name>
    <name type="synonym">Crinipellis roreri</name>
    <dbReference type="NCBI Taxonomy" id="1381753"/>
    <lineage>
        <taxon>Eukaryota</taxon>
        <taxon>Fungi</taxon>
        <taxon>Dikarya</taxon>
        <taxon>Basidiomycota</taxon>
        <taxon>Agaricomycotina</taxon>
        <taxon>Agaricomycetes</taxon>
        <taxon>Agaricomycetidae</taxon>
        <taxon>Agaricales</taxon>
        <taxon>Marasmiineae</taxon>
        <taxon>Marasmiaceae</taxon>
        <taxon>Moniliophthora</taxon>
    </lineage>
</organism>
<feature type="region of interest" description="Disordered" evidence="1">
    <location>
        <begin position="127"/>
        <end position="164"/>
    </location>
</feature>
<protein>
    <submittedName>
        <fullName evidence="2">Uncharacterized protein</fullName>
    </submittedName>
</protein>
<dbReference type="EMBL" id="AWSO01001980">
    <property type="protein sequence ID" value="ESK82312.1"/>
    <property type="molecule type" value="Genomic_DNA"/>
</dbReference>
<dbReference type="KEGG" id="mrr:Moror_2249"/>
<comment type="caution">
    <text evidence="2">The sequence shown here is derived from an EMBL/GenBank/DDBJ whole genome shotgun (WGS) entry which is preliminary data.</text>
</comment>
<evidence type="ECO:0000256" key="1">
    <source>
        <dbReference type="SAM" id="MobiDB-lite"/>
    </source>
</evidence>
<sequence>MAPPKTEWQLEQDITEAEEWWCGLQTQLISNSDGRVIPPLTRASHRELLTPLQSPLLESQPLTEIAAEPTGTKRTLTPLSTTVGSEERDSANSTSQHTSKKEGLDISITSSPLAEEQDLFERLLTALKNSSRPKKQPQIEKMAEDKKPLESRPKVEPEMEEARISTTVPVQVVAAEKEVKVALPRAFTGQ</sequence>
<gene>
    <name evidence="2" type="ORF">Moror_2249</name>
</gene>
<keyword evidence="3" id="KW-1185">Reference proteome</keyword>
<name>V2WL53_MONRO</name>
<feature type="compositionally biased region" description="Polar residues" evidence="1">
    <location>
        <begin position="72"/>
        <end position="84"/>
    </location>
</feature>
<dbReference type="Proteomes" id="UP000017559">
    <property type="component" value="Unassembled WGS sequence"/>
</dbReference>
<accession>V2WL53</accession>